<accession>M1P566</accession>
<proteinExistence type="predicted"/>
<dbReference type="HOGENOM" id="CLU_147852_0_0_7"/>
<protein>
    <submittedName>
        <fullName evidence="1">Smr domain-containing protein</fullName>
    </submittedName>
</protein>
<evidence type="ECO:0000313" key="1">
    <source>
        <dbReference type="EMBL" id="AGF78633.1"/>
    </source>
</evidence>
<dbReference type="KEGG" id="dsf:UWK_02089"/>
<organism evidence="1 2">
    <name type="scientific">Desulfocapsa sulfexigens (strain DSM 10523 / SB164P1)</name>
    <dbReference type="NCBI Taxonomy" id="1167006"/>
    <lineage>
        <taxon>Bacteria</taxon>
        <taxon>Pseudomonadati</taxon>
        <taxon>Thermodesulfobacteriota</taxon>
        <taxon>Desulfobulbia</taxon>
        <taxon>Desulfobulbales</taxon>
        <taxon>Desulfocapsaceae</taxon>
        <taxon>Desulfocapsa</taxon>
    </lineage>
</organism>
<dbReference type="eggNOG" id="ENOG503374X">
    <property type="taxonomic scope" value="Bacteria"/>
</dbReference>
<gene>
    <name evidence="1" type="ordered locus">UWK_02089</name>
</gene>
<keyword evidence="2" id="KW-1185">Reference proteome</keyword>
<dbReference type="PATRIC" id="fig|1167006.5.peg.2276"/>
<dbReference type="SUPFAM" id="SSF144020">
    <property type="entry name" value="FdhE-like"/>
    <property type="match status" value="1"/>
</dbReference>
<dbReference type="RefSeq" id="WP_015404323.1">
    <property type="nucleotide sequence ID" value="NC_020304.1"/>
</dbReference>
<dbReference type="AlphaFoldDB" id="M1P566"/>
<dbReference type="Proteomes" id="UP000011721">
    <property type="component" value="Chromosome"/>
</dbReference>
<evidence type="ECO:0000313" key="2">
    <source>
        <dbReference type="Proteomes" id="UP000011721"/>
    </source>
</evidence>
<dbReference type="OrthoDB" id="5432142at2"/>
<dbReference type="EMBL" id="CP003985">
    <property type="protein sequence ID" value="AGF78633.1"/>
    <property type="molecule type" value="Genomic_DNA"/>
</dbReference>
<name>M1P566_DESSD</name>
<reference evidence="2" key="1">
    <citation type="journal article" date="2013" name="Stand. Genomic Sci.">
        <title>Complete genome sequence of Desulfocapsa sulfexigens, a marine deltaproteobacterium specialized in disproportionating inorganic sulfur compounds.</title>
        <authorList>
            <person name="Finster K.W."/>
            <person name="Kjeldsen K.U."/>
            <person name="Kube M."/>
            <person name="Reinhardt R."/>
            <person name="Mussmann M."/>
            <person name="Amann R."/>
            <person name="Schreiber L."/>
        </authorList>
    </citation>
    <scope>NUCLEOTIDE SEQUENCE [LARGE SCALE GENOMIC DNA]</scope>
    <source>
        <strain evidence="2">DSM 10523 / SB164P1</strain>
    </source>
</reference>
<dbReference type="STRING" id="1167006.UWK_02089"/>
<sequence length="154" mass="17459">MHSCNICGNEIDFRTVRCPYCGNDQEIESMGHVRPEKKIFRLKTVNLEQGLPTVEQALNRLKNEISTARLEQITVLTLIHGYGSSGKGGIIRLECRKTLQYLLSGGEIEAVVFGEEFSHRQPSVKQLLRRFPELLRNPHLNNHNKGITLVVLLP</sequence>
<dbReference type="InterPro" id="IPR024064">
    <property type="entry name" value="FdhE-like_sf"/>
</dbReference>